<organism evidence="2 3">
    <name type="scientific">Chitinophaga pollutisoli</name>
    <dbReference type="NCBI Taxonomy" id="3133966"/>
    <lineage>
        <taxon>Bacteria</taxon>
        <taxon>Pseudomonadati</taxon>
        <taxon>Bacteroidota</taxon>
        <taxon>Chitinophagia</taxon>
        <taxon>Chitinophagales</taxon>
        <taxon>Chitinophagaceae</taxon>
        <taxon>Chitinophaga</taxon>
    </lineage>
</organism>
<proteinExistence type="predicted"/>
<keyword evidence="1" id="KW-0732">Signal</keyword>
<feature type="signal peptide" evidence="1">
    <location>
        <begin position="1"/>
        <end position="20"/>
    </location>
</feature>
<evidence type="ECO:0000313" key="2">
    <source>
        <dbReference type="EMBL" id="WZN42931.1"/>
    </source>
</evidence>
<dbReference type="EMBL" id="CP149822">
    <property type="protein sequence ID" value="WZN42931.1"/>
    <property type="molecule type" value="Genomic_DNA"/>
</dbReference>
<keyword evidence="3" id="KW-1185">Reference proteome</keyword>
<feature type="chain" id="PRO_5047236252" description="MetA-pathway of phenol degradation" evidence="1">
    <location>
        <begin position="21"/>
        <end position="288"/>
    </location>
</feature>
<name>A0ABZ2YSZ0_9BACT</name>
<accession>A0ABZ2YSZ0</accession>
<dbReference type="RefSeq" id="WP_341837755.1">
    <property type="nucleotide sequence ID" value="NZ_CP149822.1"/>
</dbReference>
<evidence type="ECO:0000313" key="3">
    <source>
        <dbReference type="Proteomes" id="UP001485459"/>
    </source>
</evidence>
<evidence type="ECO:0000256" key="1">
    <source>
        <dbReference type="SAM" id="SignalP"/>
    </source>
</evidence>
<sequence length="288" mass="32524">MLKKISIILALASAGLTVQAQELYVNTEPASNMPANSFGVRVTNKCYPLDHDSYTGYRLQPELMFGISKKLMVHASGFFSNVMENRFRAEGAQLYAKYRFLSVDDVQSHFRMAAFAKGSIINNPYTPPMDGNHDHNAPAFNNQDLDLDGMTSGVSAGIVATQLVHKLAVSGSLAYERYMNNTRHNLPYVSRSALNYTLSAGYLLLPRKYKSYRQTNVNLYVELLGKSNLDPYRSGYYVDVAPAVQFIINSNSRVDLGYRTQLFGDMTRMADQSFLVRYEYNLYNIFKK</sequence>
<reference evidence="3" key="1">
    <citation type="submission" date="2024-03" db="EMBL/GenBank/DDBJ databases">
        <title>Chitinophaga horti sp. nov., isolated from garden soil.</title>
        <authorList>
            <person name="Lee D.S."/>
            <person name="Han D.M."/>
            <person name="Baek J.H."/>
            <person name="Choi D.G."/>
            <person name="Jeon J.H."/>
            <person name="Jeon C.O."/>
        </authorList>
    </citation>
    <scope>NUCLEOTIDE SEQUENCE [LARGE SCALE GENOMIC DNA]</scope>
    <source>
        <strain evidence="3">GPA1</strain>
    </source>
</reference>
<evidence type="ECO:0008006" key="4">
    <source>
        <dbReference type="Google" id="ProtNLM"/>
    </source>
</evidence>
<protein>
    <recommendedName>
        <fullName evidence="4">MetA-pathway of phenol degradation</fullName>
    </recommendedName>
</protein>
<dbReference type="Proteomes" id="UP001485459">
    <property type="component" value="Chromosome"/>
</dbReference>
<gene>
    <name evidence="2" type="ORF">WJU16_07780</name>
</gene>